<proteinExistence type="inferred from homology"/>
<dbReference type="EC" id="5.1.1.1" evidence="4 7"/>
<dbReference type="EMBL" id="BEWI01000031">
    <property type="protein sequence ID" value="GAY20846.1"/>
    <property type="molecule type" value="Genomic_DNA"/>
</dbReference>
<dbReference type="GO" id="GO:0030170">
    <property type="term" value="F:pyridoxal phosphate binding"/>
    <property type="evidence" value="ECO:0007669"/>
    <property type="project" value="UniProtKB-UniRule"/>
</dbReference>
<dbReference type="InterPro" id="IPR001608">
    <property type="entry name" value="Ala_racemase_N"/>
</dbReference>
<comment type="cofactor">
    <cofactor evidence="2 7 8">
        <name>pyridoxal 5'-phosphate</name>
        <dbReference type="ChEBI" id="CHEBI:597326"/>
    </cofactor>
</comment>
<feature type="active site" description="Proton acceptor; specific for D-alanine" evidence="7">
    <location>
        <position position="39"/>
    </location>
</feature>
<evidence type="ECO:0000256" key="1">
    <source>
        <dbReference type="ARBA" id="ARBA00000316"/>
    </source>
</evidence>
<reference evidence="14" key="5">
    <citation type="submission" date="2020-08" db="EMBL/GenBank/DDBJ databases">
        <title>Complete genome sequence of Sphingobium barthaii strain KK22, a high-molecular-weight polycyclic aromatic hydrocarbon-degrading soil bacterium.</title>
        <authorList>
            <person name="Mori J.F."/>
            <person name="Kanaly R.A."/>
        </authorList>
    </citation>
    <scope>NUCLEOTIDE SEQUENCE [LARGE SCALE GENOMIC DNA]</scope>
    <source>
        <strain evidence="14">KK22</strain>
    </source>
</reference>
<dbReference type="PRINTS" id="PR00992">
    <property type="entry name" value="ALARACEMASE"/>
</dbReference>
<dbReference type="PANTHER" id="PTHR30511">
    <property type="entry name" value="ALANINE RACEMASE"/>
    <property type="match status" value="1"/>
</dbReference>
<dbReference type="Gene3D" id="2.40.37.10">
    <property type="entry name" value="Lyase, Ornithine Decarboxylase, Chain A, domain 1"/>
    <property type="match status" value="1"/>
</dbReference>
<feature type="domain" description="Alanine racemase C-terminal" evidence="10">
    <location>
        <begin position="237"/>
        <end position="363"/>
    </location>
</feature>
<dbReference type="PANTHER" id="PTHR30511:SF0">
    <property type="entry name" value="ALANINE RACEMASE, CATABOLIC-RELATED"/>
    <property type="match status" value="1"/>
</dbReference>
<reference evidence="11" key="3">
    <citation type="submission" date="2017-10" db="EMBL/GenBank/DDBJ databases">
        <title>Bioaugmenting a lab-scale membrane bioreactor with Sphingobium fuliginis OMI to degrade 4-tert-butylphenol.</title>
        <authorList>
            <person name="Takada K."/>
            <person name="Shiba T."/>
            <person name="Soda S."/>
            <person name="Inoue D."/>
            <person name="Miyake M."/>
            <person name="Eguchi M."/>
            <person name="Ike M."/>
        </authorList>
    </citation>
    <scope>NUCLEOTIDE SEQUENCE</scope>
    <source>
        <strain evidence="11">OMI</strain>
    </source>
</reference>
<dbReference type="GO" id="GO:0008784">
    <property type="term" value="F:alanine racemase activity"/>
    <property type="evidence" value="ECO:0007669"/>
    <property type="project" value="UniProtKB-UniRule"/>
</dbReference>
<comment type="catalytic activity">
    <reaction evidence="1 7">
        <text>L-alanine = D-alanine</text>
        <dbReference type="Rhea" id="RHEA:20249"/>
        <dbReference type="ChEBI" id="CHEBI:57416"/>
        <dbReference type="ChEBI" id="CHEBI:57972"/>
        <dbReference type="EC" id="5.1.1.1"/>
    </reaction>
</comment>
<gene>
    <name evidence="12" type="primary">alr</name>
    <name evidence="12" type="ORF">H5V43_08240</name>
    <name evidence="11" type="ORF">SFOMI_1376</name>
</gene>
<reference evidence="11 13" key="2">
    <citation type="journal article" date="2013" name="Environ. Sci. Technol.">
        <title>The 4-tert-butylphenol-utilizing bacterium Sphingobium fuliginis OMI can degrade bisphenols via phenolic ring hydroxylation and meta-cleavage pathway.</title>
        <authorList>
            <person name="Ogata Y."/>
            <person name="Goda S."/>
            <person name="Toyama T."/>
            <person name="Sei K."/>
            <person name="Ike M."/>
        </authorList>
    </citation>
    <scope>NUCLEOTIDE SEQUENCE [LARGE SCALE GENOMIC DNA]</scope>
    <source>
        <strain evidence="11 13">OMI</strain>
    </source>
</reference>
<dbReference type="InterPro" id="IPR000821">
    <property type="entry name" value="Ala_racemase"/>
</dbReference>
<protein>
    <recommendedName>
        <fullName evidence="4 7">Alanine racemase</fullName>
        <ecNumber evidence="4 7">5.1.1.1</ecNumber>
    </recommendedName>
</protein>
<organism evidence="11 13">
    <name type="scientific">Sphingobium fuliginis (strain ATCC 27551)</name>
    <dbReference type="NCBI Taxonomy" id="336203"/>
    <lineage>
        <taxon>Bacteria</taxon>
        <taxon>Pseudomonadati</taxon>
        <taxon>Pseudomonadota</taxon>
        <taxon>Alphaproteobacteria</taxon>
        <taxon>Sphingomonadales</taxon>
        <taxon>Sphingomonadaceae</taxon>
        <taxon>Sphingobium</taxon>
    </lineage>
</organism>
<dbReference type="UniPathway" id="UPA00042">
    <property type="reaction ID" value="UER00497"/>
</dbReference>
<dbReference type="HAMAP" id="MF_01201">
    <property type="entry name" value="Ala_racemase"/>
    <property type="match status" value="1"/>
</dbReference>
<evidence type="ECO:0000256" key="2">
    <source>
        <dbReference type="ARBA" id="ARBA00001933"/>
    </source>
</evidence>
<dbReference type="Gene3D" id="3.20.20.10">
    <property type="entry name" value="Alanine racemase"/>
    <property type="match status" value="1"/>
</dbReference>
<name>A0A292ZD27_SPHSA</name>
<evidence type="ECO:0000256" key="7">
    <source>
        <dbReference type="HAMAP-Rule" id="MF_01201"/>
    </source>
</evidence>
<reference evidence="12" key="6">
    <citation type="journal article" date="2021" name="Microbiol. Resour. Announc.">
        <title>Complete Genome Sequence of Sphingobium barthaii KK22, a High-Molecular-Weight Polycyclic Aromatic Hydrocarbon-Degrading Soil Bacterium.</title>
        <authorList>
            <person name="Mori J.F."/>
            <person name="Kanaly R.A."/>
        </authorList>
    </citation>
    <scope>NUCLEOTIDE SEQUENCE</scope>
    <source>
        <strain evidence="12">KK22</strain>
    </source>
</reference>
<feature type="binding site" evidence="7 9">
    <location>
        <position position="306"/>
    </location>
    <ligand>
        <name>substrate</name>
    </ligand>
</feature>
<dbReference type="InterPro" id="IPR009006">
    <property type="entry name" value="Ala_racemase/Decarboxylase_C"/>
</dbReference>
<dbReference type="GO" id="GO:0030632">
    <property type="term" value="P:D-alanine biosynthetic process"/>
    <property type="evidence" value="ECO:0007669"/>
    <property type="project" value="UniProtKB-UniRule"/>
</dbReference>
<dbReference type="SMART" id="SM01005">
    <property type="entry name" value="Ala_racemase_C"/>
    <property type="match status" value="1"/>
</dbReference>
<evidence type="ECO:0000256" key="6">
    <source>
        <dbReference type="ARBA" id="ARBA00023235"/>
    </source>
</evidence>
<dbReference type="SUPFAM" id="SSF51419">
    <property type="entry name" value="PLP-binding barrel"/>
    <property type="match status" value="1"/>
</dbReference>
<evidence type="ECO:0000256" key="9">
    <source>
        <dbReference type="PIRSR" id="PIRSR600821-52"/>
    </source>
</evidence>
<dbReference type="CDD" id="cd00430">
    <property type="entry name" value="PLPDE_III_AR"/>
    <property type="match status" value="1"/>
</dbReference>
<dbReference type="AlphaFoldDB" id="A0A292ZD27"/>
<dbReference type="Proteomes" id="UP000593663">
    <property type="component" value="Chromosome 1"/>
</dbReference>
<evidence type="ECO:0000313" key="11">
    <source>
        <dbReference type="EMBL" id="GAY20846.1"/>
    </source>
</evidence>
<feature type="active site" description="Proton acceptor; specific for L-alanine" evidence="7">
    <location>
        <position position="258"/>
    </location>
</feature>
<comment type="pathway">
    <text evidence="7">Amino-acid biosynthesis; D-alanine biosynthesis; D-alanine from L-alanine: step 1/1.</text>
</comment>
<sequence>MQSIDTAGAVLRIDLDALVENYRTIQRQVAPATVAGVVKADGYGLGANLVARSLIGAGCRHFFVAHLSEAMALRPMLSDGMVLFILNGLQPGAEGECAAIGAIPVLNSLDQIGRWARTARTLERTLPAALQVDSGMSRLGLPPEEVAILLAQRERLEGVDLRLLMSHLACADDPDAPSNAMQRRKFDAFSMNFPGVPRSLDNSGGSFLPADHFDIVRAGIALYGGAPQGERREMRPVVSLDARIIQLRNIPAGAAVGYGLTYRCERPTQIATIAVGYADGWPRHLGNGGSAYIDGHRAPIAGRVSMDSITLDVTDVPDVLLYPGALVELLGPHQTVDQVAADAGTIAYEILTQLGHRYHRSVRDGRDPAQAEHHAMKVAI</sequence>
<keyword evidence="5 7" id="KW-0663">Pyridoxal phosphate</keyword>
<dbReference type="InterPro" id="IPR011079">
    <property type="entry name" value="Ala_racemase_C"/>
</dbReference>
<dbReference type="PROSITE" id="PS00395">
    <property type="entry name" value="ALANINE_RACEMASE"/>
    <property type="match status" value="1"/>
</dbReference>
<evidence type="ECO:0000256" key="8">
    <source>
        <dbReference type="PIRSR" id="PIRSR600821-50"/>
    </source>
</evidence>
<reference evidence="11" key="4">
    <citation type="submission" date="2017-10" db="EMBL/GenBank/DDBJ databases">
        <authorList>
            <person name="Banno H."/>
            <person name="Chua N.-H."/>
        </authorList>
    </citation>
    <scope>NUCLEOTIDE SEQUENCE</scope>
    <source>
        <strain evidence="11">OMI</strain>
    </source>
</reference>
<dbReference type="EMBL" id="CP060035">
    <property type="protein sequence ID" value="QOT70169.1"/>
    <property type="molecule type" value="Genomic_DNA"/>
</dbReference>
<evidence type="ECO:0000256" key="4">
    <source>
        <dbReference type="ARBA" id="ARBA00013089"/>
    </source>
</evidence>
<evidence type="ECO:0000256" key="5">
    <source>
        <dbReference type="ARBA" id="ARBA00022898"/>
    </source>
</evidence>
<dbReference type="RefSeq" id="WP_099185659.1">
    <property type="nucleotide sequence ID" value="NZ_BEWI01000031.1"/>
</dbReference>
<dbReference type="InterPro" id="IPR029066">
    <property type="entry name" value="PLP-binding_barrel"/>
</dbReference>
<dbReference type="Proteomes" id="UP000221538">
    <property type="component" value="Unassembled WGS sequence"/>
</dbReference>
<evidence type="ECO:0000313" key="12">
    <source>
        <dbReference type="EMBL" id="QOT70169.1"/>
    </source>
</evidence>
<dbReference type="InterPro" id="IPR020622">
    <property type="entry name" value="Ala_racemase_pyridoxalP-BS"/>
</dbReference>
<feature type="binding site" evidence="7 9">
    <location>
        <position position="138"/>
    </location>
    <ligand>
        <name>substrate</name>
    </ligand>
</feature>
<evidence type="ECO:0000313" key="14">
    <source>
        <dbReference type="Proteomes" id="UP000593663"/>
    </source>
</evidence>
<accession>A0A292ZD27</accession>
<reference evidence="11 13" key="1">
    <citation type="journal article" date="2013" name="Biodegradation">
        <title>Occurrence of 4-tert-butylphenol (4-t-BP) biodegradation in an aquatic sample caused by the presence of Spirodela polyrrhiza and isolation of a 4-t-BP-utilizing bacterium.</title>
        <authorList>
            <person name="Ogata Y."/>
            <person name="Toyama T."/>
            <person name="Yu N."/>
            <person name="Wang X."/>
            <person name="Sei K."/>
            <person name="Ike M."/>
        </authorList>
    </citation>
    <scope>NUCLEOTIDE SEQUENCE [LARGE SCALE GENOMIC DNA]</scope>
    <source>
        <strain evidence="11 13">OMI</strain>
    </source>
</reference>
<evidence type="ECO:0000313" key="13">
    <source>
        <dbReference type="Proteomes" id="UP000221538"/>
    </source>
</evidence>
<dbReference type="NCBIfam" id="TIGR00492">
    <property type="entry name" value="alr"/>
    <property type="match status" value="1"/>
</dbReference>
<comment type="similarity">
    <text evidence="3 7">Belongs to the alanine racemase family.</text>
</comment>
<comment type="function">
    <text evidence="7">Catalyzes the interconversion of L-alanine and D-alanine. May also act on other amino acids.</text>
</comment>
<keyword evidence="6 7" id="KW-0413">Isomerase</keyword>
<evidence type="ECO:0000259" key="10">
    <source>
        <dbReference type="SMART" id="SM01005"/>
    </source>
</evidence>
<dbReference type="Pfam" id="PF00842">
    <property type="entry name" value="Ala_racemase_C"/>
    <property type="match status" value="1"/>
</dbReference>
<dbReference type="KEGG" id="sbar:H5V43_08240"/>
<dbReference type="GO" id="GO:0005829">
    <property type="term" value="C:cytosol"/>
    <property type="evidence" value="ECO:0007669"/>
    <property type="project" value="TreeGrafter"/>
</dbReference>
<evidence type="ECO:0000256" key="3">
    <source>
        <dbReference type="ARBA" id="ARBA00007880"/>
    </source>
</evidence>
<dbReference type="SUPFAM" id="SSF50621">
    <property type="entry name" value="Alanine racemase C-terminal domain-like"/>
    <property type="match status" value="1"/>
</dbReference>
<feature type="modified residue" description="N6-(pyridoxal phosphate)lysine" evidence="7 8">
    <location>
        <position position="39"/>
    </location>
</feature>
<dbReference type="Pfam" id="PF01168">
    <property type="entry name" value="Ala_racemase_N"/>
    <property type="match status" value="1"/>
</dbReference>